<name>W4LKX5_ENTF1</name>
<dbReference type="InterPro" id="IPR015943">
    <property type="entry name" value="WD40/YVTN_repeat-like_dom_sf"/>
</dbReference>
<keyword evidence="2" id="KW-1185">Reference proteome</keyword>
<proteinExistence type="predicted"/>
<evidence type="ECO:0000313" key="1">
    <source>
        <dbReference type="EMBL" id="ETW98637.1"/>
    </source>
</evidence>
<dbReference type="Proteomes" id="UP000019141">
    <property type="component" value="Unassembled WGS sequence"/>
</dbReference>
<evidence type="ECO:0000313" key="2">
    <source>
        <dbReference type="Proteomes" id="UP000019141"/>
    </source>
</evidence>
<evidence type="ECO:0008006" key="3">
    <source>
        <dbReference type="Google" id="ProtNLM"/>
    </source>
</evidence>
<dbReference type="PANTHER" id="PTHR47197">
    <property type="entry name" value="PROTEIN NIRF"/>
    <property type="match status" value="1"/>
</dbReference>
<accession>W4LKX5</accession>
<dbReference type="EMBL" id="AZHW01000535">
    <property type="protein sequence ID" value="ETW98637.1"/>
    <property type="molecule type" value="Genomic_DNA"/>
</dbReference>
<reference evidence="1 2" key="1">
    <citation type="journal article" date="2014" name="Nature">
        <title>An environmental bacterial taxon with a large and distinct metabolic repertoire.</title>
        <authorList>
            <person name="Wilson M.C."/>
            <person name="Mori T."/>
            <person name="Ruckert C."/>
            <person name="Uria A.R."/>
            <person name="Helf M.J."/>
            <person name="Takada K."/>
            <person name="Gernert C."/>
            <person name="Steffens U.A."/>
            <person name="Heycke N."/>
            <person name="Schmitt S."/>
            <person name="Rinke C."/>
            <person name="Helfrich E.J."/>
            <person name="Brachmann A.O."/>
            <person name="Gurgui C."/>
            <person name="Wakimoto T."/>
            <person name="Kracht M."/>
            <person name="Crusemann M."/>
            <person name="Hentschel U."/>
            <person name="Abe I."/>
            <person name="Matsunaga S."/>
            <person name="Kalinowski J."/>
            <person name="Takeyama H."/>
            <person name="Piel J."/>
        </authorList>
    </citation>
    <scope>NUCLEOTIDE SEQUENCE [LARGE SCALE GENOMIC DNA]</scope>
    <source>
        <strain evidence="2">TSY1</strain>
    </source>
</reference>
<comment type="caution">
    <text evidence="1">The sequence shown here is derived from an EMBL/GenBank/DDBJ whole genome shotgun (WGS) entry which is preliminary data.</text>
</comment>
<dbReference type="InterPro" id="IPR051200">
    <property type="entry name" value="Host-pathogen_enzymatic-act"/>
</dbReference>
<dbReference type="Gene3D" id="2.130.10.10">
    <property type="entry name" value="YVTN repeat-like/Quinoprotein amine dehydrogenase"/>
    <property type="match status" value="2"/>
</dbReference>
<dbReference type="HOGENOM" id="CLU_784552_0_0_7"/>
<protein>
    <recommendedName>
        <fullName evidence="3">SMP-30/Gluconolactonase/LRE-like region domain-containing protein</fullName>
    </recommendedName>
</protein>
<dbReference type="AlphaFoldDB" id="W4LKX5"/>
<dbReference type="SUPFAM" id="SSF50969">
    <property type="entry name" value="YVTN repeat-like/Quinoprotein amine dehydrogenase"/>
    <property type="match status" value="1"/>
</dbReference>
<sequence length="353" mass="36933">MNVVTDAMYGIADIKFESYAAWGDPWAANCSVDDLSIIAPSGELPLGPLADIVTLCSGWVMAADLGDNTVKVVHAGDGIIQATYALPAAPADLDLDSDNNWLYVALDAAPGVVKIDLATGSVETIDVGTQVHAVAVGEGTTAFAIMQIGTAWFDRPIAILDGAINALVSQYDPSSSADGATLLRFDRVNDVLITGDAGFSPSSLVRYQFDGTTLTEDEYLFNAGSNGQDLAISPDGAHLAFACGAGNSTLYTVSDYDPLDLSNSGSNVWDVGAYPRSVDFNPSSTQLAASDGSNVMVFDVATHTQLHSHTPNLSNCSYSQLKGVRFSRGGSLVLSFSNCGFSGVSSKLFWTTP</sequence>
<dbReference type="PANTHER" id="PTHR47197:SF3">
    <property type="entry name" value="DIHYDRO-HEME D1 DEHYDROGENASE"/>
    <property type="match status" value="1"/>
</dbReference>
<gene>
    <name evidence="1" type="ORF">ETSY1_17965</name>
</gene>
<organism evidence="1 2">
    <name type="scientific">Entotheonella factor</name>
    <dbReference type="NCBI Taxonomy" id="1429438"/>
    <lineage>
        <taxon>Bacteria</taxon>
        <taxon>Pseudomonadati</taxon>
        <taxon>Nitrospinota/Tectimicrobiota group</taxon>
        <taxon>Candidatus Tectimicrobiota</taxon>
        <taxon>Candidatus Entotheonellia</taxon>
        <taxon>Candidatus Entotheonellales</taxon>
        <taxon>Candidatus Entotheonellaceae</taxon>
        <taxon>Candidatus Entotheonella</taxon>
    </lineage>
</organism>
<dbReference type="InterPro" id="IPR011044">
    <property type="entry name" value="Quino_amine_DH_bsu"/>
</dbReference>